<dbReference type="PANTHER" id="PTHR31859:SF1">
    <property type="entry name" value="TETRATRICOPEPTIDE REPEAT PROTEIN 39C"/>
    <property type="match status" value="1"/>
</dbReference>
<feature type="region of interest" description="Disordered" evidence="1">
    <location>
        <begin position="649"/>
        <end position="704"/>
    </location>
</feature>
<dbReference type="PANTHER" id="PTHR31859">
    <property type="entry name" value="TETRATRICOPEPTIDE REPEAT PROTEIN 39 FAMILY MEMBER"/>
    <property type="match status" value="1"/>
</dbReference>
<dbReference type="EMBL" id="MU155172">
    <property type="protein sequence ID" value="KAF9481931.1"/>
    <property type="molecule type" value="Genomic_DNA"/>
</dbReference>
<dbReference type="Proteomes" id="UP000807469">
    <property type="component" value="Unassembled WGS sequence"/>
</dbReference>
<proteinExistence type="predicted"/>
<dbReference type="OrthoDB" id="2154985at2759"/>
<feature type="region of interest" description="Disordered" evidence="1">
    <location>
        <begin position="551"/>
        <end position="571"/>
    </location>
</feature>
<evidence type="ECO:0000313" key="3">
    <source>
        <dbReference type="Proteomes" id="UP000807469"/>
    </source>
</evidence>
<sequence length="760" mass="82113">MSGKPTPEHPNAPLLISATKGFNYLFSNDIVSAREHFQGHDDPFHLMGLGVCAFLEAALGMESGLMAEATRCLSLSEAGTRKQMRVPKPHDMSYHSRFHYGLEWEILNADAVVLLGLTHALSESYMGYLQCMYSLNSAHSKFTKLYKTVFPNGLPHTPTFNLNATTHLPVPSAQITVSPSLPASLKHKPSDLSLLSARSVNTSASAATTPSAAPPSPISAVKAGGFFSRWVSTPSTSSLPIQSEEVIAPDGPVEDLIVAGTAFGFGLFNLVFSLLPKKVQGLVGFLGFKHDRKLALQALLLAATKSDVHGVFAGLVLMTYHGVVLLLSGYQANEEKILAEYQIIVDQIASRYPVGALWILNRAKILRMSHKADEAITVLQEGLEAAKEHSFAQADMILIFELAWTLLSQMRYQEAADAFLKITELNSWSHGTYYFIAAGCYFSLGNMEKAQSLLDAIPELINKKKISGKDLPTEVFIKKKLAFYKEKQARRTGSEKNFIQAVKISPAEEIGIFWNNHGRIAPHIAQAHIDILASVTPSIFVSTIGLDASASTPSLKTPGTPTTPSRANSKSGLSLASLSLDTDLDTPDELGIRALLLGIHYRTVGAFDVSRGLLEEAVGYHSSIKVSTWVGGVASFEIAVLDLKEAQARDRGTKKVPRAGEESLPASDASSVVSSISDTTSTTTTTVEVEEAANGNGNGSASKEERRKLWMEAMKCANAQLDVALGLAPNSVDLSSRLDSRIAMLRDEIATKKEMLKIIS</sequence>
<name>A0A9P5Z6W3_9AGAR</name>
<keyword evidence="3" id="KW-1185">Reference proteome</keyword>
<dbReference type="AlphaFoldDB" id="A0A9P5Z6W3"/>
<protein>
    <recommendedName>
        <fullName evidence="4">Mitochondrial outer membrane protein IML2</fullName>
    </recommendedName>
</protein>
<dbReference type="Pfam" id="PF10300">
    <property type="entry name" value="Iml2-TPR_39"/>
    <property type="match status" value="1"/>
</dbReference>
<dbReference type="GO" id="GO:0005829">
    <property type="term" value="C:cytosol"/>
    <property type="evidence" value="ECO:0007669"/>
    <property type="project" value="TreeGrafter"/>
</dbReference>
<dbReference type="InterPro" id="IPR011990">
    <property type="entry name" value="TPR-like_helical_dom_sf"/>
</dbReference>
<dbReference type="GO" id="GO:0005634">
    <property type="term" value="C:nucleus"/>
    <property type="evidence" value="ECO:0007669"/>
    <property type="project" value="TreeGrafter"/>
</dbReference>
<dbReference type="SUPFAM" id="SSF48452">
    <property type="entry name" value="TPR-like"/>
    <property type="match status" value="1"/>
</dbReference>
<comment type="caution">
    <text evidence="2">The sequence shown here is derived from an EMBL/GenBank/DDBJ whole genome shotgun (WGS) entry which is preliminary data.</text>
</comment>
<evidence type="ECO:0008006" key="4">
    <source>
        <dbReference type="Google" id="ProtNLM"/>
    </source>
</evidence>
<dbReference type="InterPro" id="IPR019412">
    <property type="entry name" value="IML2/TPR_39"/>
</dbReference>
<evidence type="ECO:0000313" key="2">
    <source>
        <dbReference type="EMBL" id="KAF9481931.1"/>
    </source>
</evidence>
<feature type="compositionally biased region" description="Basic and acidic residues" evidence="1">
    <location>
        <begin position="649"/>
        <end position="661"/>
    </location>
</feature>
<accession>A0A9P5Z6W3</accession>
<reference evidence="2" key="1">
    <citation type="submission" date="2020-11" db="EMBL/GenBank/DDBJ databases">
        <authorList>
            <consortium name="DOE Joint Genome Institute"/>
            <person name="Ahrendt S."/>
            <person name="Riley R."/>
            <person name="Andreopoulos W."/>
            <person name="Labutti K."/>
            <person name="Pangilinan J."/>
            <person name="Ruiz-Duenas F.J."/>
            <person name="Barrasa J.M."/>
            <person name="Sanchez-Garcia M."/>
            <person name="Camarero S."/>
            <person name="Miyauchi S."/>
            <person name="Serrano A."/>
            <person name="Linde D."/>
            <person name="Babiker R."/>
            <person name="Drula E."/>
            <person name="Ayuso-Fernandez I."/>
            <person name="Pacheco R."/>
            <person name="Padilla G."/>
            <person name="Ferreira P."/>
            <person name="Barriuso J."/>
            <person name="Kellner H."/>
            <person name="Castanera R."/>
            <person name="Alfaro M."/>
            <person name="Ramirez L."/>
            <person name="Pisabarro A.G."/>
            <person name="Kuo A."/>
            <person name="Tritt A."/>
            <person name="Lipzen A."/>
            <person name="He G."/>
            <person name="Yan M."/>
            <person name="Ng V."/>
            <person name="Cullen D."/>
            <person name="Martin F."/>
            <person name="Rosso M.-N."/>
            <person name="Henrissat B."/>
            <person name="Hibbett D."/>
            <person name="Martinez A.T."/>
            <person name="Grigoriev I.V."/>
        </authorList>
    </citation>
    <scope>NUCLEOTIDE SEQUENCE</scope>
    <source>
        <strain evidence="2">CIRM-BRFM 674</strain>
    </source>
</reference>
<feature type="compositionally biased region" description="Polar residues" evidence="1">
    <location>
        <begin position="551"/>
        <end position="568"/>
    </location>
</feature>
<evidence type="ECO:0000256" key="1">
    <source>
        <dbReference type="SAM" id="MobiDB-lite"/>
    </source>
</evidence>
<dbReference type="GO" id="GO:0005741">
    <property type="term" value="C:mitochondrial outer membrane"/>
    <property type="evidence" value="ECO:0007669"/>
    <property type="project" value="TreeGrafter"/>
</dbReference>
<organism evidence="2 3">
    <name type="scientific">Pholiota conissans</name>
    <dbReference type="NCBI Taxonomy" id="109636"/>
    <lineage>
        <taxon>Eukaryota</taxon>
        <taxon>Fungi</taxon>
        <taxon>Dikarya</taxon>
        <taxon>Basidiomycota</taxon>
        <taxon>Agaricomycotina</taxon>
        <taxon>Agaricomycetes</taxon>
        <taxon>Agaricomycetidae</taxon>
        <taxon>Agaricales</taxon>
        <taxon>Agaricineae</taxon>
        <taxon>Strophariaceae</taxon>
        <taxon>Pholiota</taxon>
    </lineage>
</organism>
<gene>
    <name evidence="2" type="ORF">BDN70DRAFT_875724</name>
</gene>
<feature type="compositionally biased region" description="Low complexity" evidence="1">
    <location>
        <begin position="666"/>
        <end position="687"/>
    </location>
</feature>
<dbReference type="Gene3D" id="1.25.40.10">
    <property type="entry name" value="Tetratricopeptide repeat domain"/>
    <property type="match status" value="1"/>
</dbReference>